<dbReference type="AlphaFoldDB" id="A0A6S8CBD5"/>
<evidence type="ECO:0000313" key="2">
    <source>
        <dbReference type="EMBL" id="CAE0366760.1"/>
    </source>
</evidence>
<dbReference type="EMBL" id="HBIJ01010993">
    <property type="protein sequence ID" value="CAE0366761.1"/>
    <property type="molecule type" value="Transcribed_RNA"/>
</dbReference>
<dbReference type="EMBL" id="HBIJ01010992">
    <property type="protein sequence ID" value="CAE0366760.1"/>
    <property type="molecule type" value="Transcribed_RNA"/>
</dbReference>
<reference evidence="3" key="1">
    <citation type="submission" date="2021-01" db="EMBL/GenBank/DDBJ databases">
        <authorList>
            <person name="Corre E."/>
            <person name="Pelletier E."/>
            <person name="Niang G."/>
            <person name="Scheremetjew M."/>
            <person name="Finn R."/>
            <person name="Kale V."/>
            <person name="Holt S."/>
            <person name="Cochrane G."/>
            <person name="Meng A."/>
            <person name="Brown T."/>
            <person name="Cohen L."/>
        </authorList>
    </citation>
    <scope>NUCLEOTIDE SEQUENCE</scope>
    <source>
        <strain evidence="3">CCMP1510</strain>
    </source>
</reference>
<dbReference type="EMBL" id="HBIJ01010991">
    <property type="protein sequence ID" value="CAE0366759.1"/>
    <property type="molecule type" value="Transcribed_RNA"/>
</dbReference>
<organism evidence="3">
    <name type="scientific">Aureoumbra lagunensis</name>
    <dbReference type="NCBI Taxonomy" id="44058"/>
    <lineage>
        <taxon>Eukaryota</taxon>
        <taxon>Sar</taxon>
        <taxon>Stramenopiles</taxon>
        <taxon>Ochrophyta</taxon>
        <taxon>Pelagophyceae</taxon>
        <taxon>Pelagomonadales</taxon>
        <taxon>Aureoumbra</taxon>
    </lineage>
</organism>
<evidence type="ECO:0000313" key="3">
    <source>
        <dbReference type="EMBL" id="CAE0366761.1"/>
    </source>
</evidence>
<name>A0A6S8CBD5_9STRA</name>
<evidence type="ECO:0000313" key="1">
    <source>
        <dbReference type="EMBL" id="CAE0366759.1"/>
    </source>
</evidence>
<protein>
    <submittedName>
        <fullName evidence="3">Uncharacterized protein</fullName>
    </submittedName>
</protein>
<proteinExistence type="predicted"/>
<gene>
    <name evidence="1" type="ORF">ALAG00032_LOCUS7507</name>
    <name evidence="2" type="ORF">ALAG00032_LOCUS7508</name>
    <name evidence="3" type="ORF">ALAG00032_LOCUS7509</name>
</gene>
<accession>A0A6S8CBD5</accession>
<sequence>MPLFGSAAASEPCIIVWHSSVKNRIVGVEFETLGDAEDAWSSPRLLFTSCVLFIQRPSDSVWIAWRSYGIPSQIQQIERDFANPEIRQFLFEDIDNQHQGQASPVRASAVHHNPIQQQQQGTPVVFTNAPSSASDATDEVTVLPVATPISLNYR</sequence>